<accession>A0AAV7H5R0</accession>
<dbReference type="Gene3D" id="2.20.25.80">
    <property type="entry name" value="WRKY domain"/>
    <property type="match status" value="1"/>
</dbReference>
<protein>
    <recommendedName>
        <fullName evidence="7">WRKY domain-containing protein</fullName>
    </recommendedName>
</protein>
<feature type="region of interest" description="Disordered" evidence="6">
    <location>
        <begin position="94"/>
        <end position="114"/>
    </location>
</feature>
<comment type="subcellular location">
    <subcellularLocation>
        <location evidence="1">Nucleus</location>
    </subcellularLocation>
</comment>
<dbReference type="Pfam" id="PF03106">
    <property type="entry name" value="WRKY"/>
    <property type="match status" value="1"/>
</dbReference>
<dbReference type="InterPro" id="IPR003657">
    <property type="entry name" value="WRKY_dom"/>
</dbReference>
<comment type="caution">
    <text evidence="8">The sequence shown here is derived from an EMBL/GenBank/DDBJ whole genome shotgun (WGS) entry which is preliminary data.</text>
</comment>
<dbReference type="InterPro" id="IPR036576">
    <property type="entry name" value="WRKY_dom_sf"/>
</dbReference>
<gene>
    <name evidence="8" type="ORF">IEQ34_007726</name>
</gene>
<name>A0AAV7H5R0_DENCH</name>
<evidence type="ECO:0000256" key="5">
    <source>
        <dbReference type="ARBA" id="ARBA00023242"/>
    </source>
</evidence>
<keyword evidence="9" id="KW-1185">Reference proteome</keyword>
<dbReference type="PROSITE" id="PS50811">
    <property type="entry name" value="WRKY"/>
    <property type="match status" value="1"/>
</dbReference>
<evidence type="ECO:0000256" key="3">
    <source>
        <dbReference type="ARBA" id="ARBA00023125"/>
    </source>
</evidence>
<proteinExistence type="predicted"/>
<dbReference type="PANTHER" id="PTHR31221">
    <property type="entry name" value="WRKY TRANSCRIPTION FACTOR PROTEIN 1-RELATED"/>
    <property type="match status" value="1"/>
</dbReference>
<dbReference type="AlphaFoldDB" id="A0AAV7H5R0"/>
<dbReference type="GO" id="GO:0043565">
    <property type="term" value="F:sequence-specific DNA binding"/>
    <property type="evidence" value="ECO:0007669"/>
    <property type="project" value="InterPro"/>
</dbReference>
<evidence type="ECO:0000313" key="8">
    <source>
        <dbReference type="EMBL" id="KAH0463144.1"/>
    </source>
</evidence>
<keyword evidence="2" id="KW-0805">Transcription regulation</keyword>
<dbReference type="GO" id="GO:0003700">
    <property type="term" value="F:DNA-binding transcription factor activity"/>
    <property type="evidence" value="ECO:0007669"/>
    <property type="project" value="InterPro"/>
</dbReference>
<evidence type="ECO:0000256" key="2">
    <source>
        <dbReference type="ARBA" id="ARBA00023015"/>
    </source>
</evidence>
<feature type="region of interest" description="Disordered" evidence="6">
    <location>
        <begin position="1"/>
        <end position="54"/>
    </location>
</feature>
<keyword evidence="5" id="KW-0539">Nucleus</keyword>
<sequence>MAHCHVSQVNPNCNSELSPVSVSDDEVEVGGGQSGHGGDEAADDDDPESKRKKMEVATIGANSIAKNNCELRVVQTVSEVDILDDGYRWHNHGQKVVKGNPNPKSSLMLRKETC</sequence>
<keyword evidence="3" id="KW-0238">DNA-binding</keyword>
<feature type="compositionally biased region" description="Polar residues" evidence="6">
    <location>
        <begin position="7"/>
        <end position="18"/>
    </location>
</feature>
<evidence type="ECO:0000313" key="9">
    <source>
        <dbReference type="Proteomes" id="UP000775213"/>
    </source>
</evidence>
<dbReference type="EMBL" id="JAGFBR010000008">
    <property type="protein sequence ID" value="KAH0463144.1"/>
    <property type="molecule type" value="Genomic_DNA"/>
</dbReference>
<organism evidence="8 9">
    <name type="scientific">Dendrobium chrysotoxum</name>
    <name type="common">Orchid</name>
    <dbReference type="NCBI Taxonomy" id="161865"/>
    <lineage>
        <taxon>Eukaryota</taxon>
        <taxon>Viridiplantae</taxon>
        <taxon>Streptophyta</taxon>
        <taxon>Embryophyta</taxon>
        <taxon>Tracheophyta</taxon>
        <taxon>Spermatophyta</taxon>
        <taxon>Magnoliopsida</taxon>
        <taxon>Liliopsida</taxon>
        <taxon>Asparagales</taxon>
        <taxon>Orchidaceae</taxon>
        <taxon>Epidendroideae</taxon>
        <taxon>Malaxideae</taxon>
        <taxon>Dendrobiinae</taxon>
        <taxon>Dendrobium</taxon>
    </lineage>
</organism>
<evidence type="ECO:0000256" key="1">
    <source>
        <dbReference type="ARBA" id="ARBA00004123"/>
    </source>
</evidence>
<evidence type="ECO:0000256" key="4">
    <source>
        <dbReference type="ARBA" id="ARBA00023163"/>
    </source>
</evidence>
<reference evidence="8 9" key="1">
    <citation type="journal article" date="2021" name="Hortic Res">
        <title>Chromosome-scale assembly of the Dendrobium chrysotoxum genome enhances the understanding of orchid evolution.</title>
        <authorList>
            <person name="Zhang Y."/>
            <person name="Zhang G.Q."/>
            <person name="Zhang D."/>
            <person name="Liu X.D."/>
            <person name="Xu X.Y."/>
            <person name="Sun W.H."/>
            <person name="Yu X."/>
            <person name="Zhu X."/>
            <person name="Wang Z.W."/>
            <person name="Zhao X."/>
            <person name="Zhong W.Y."/>
            <person name="Chen H."/>
            <person name="Yin W.L."/>
            <person name="Huang T."/>
            <person name="Niu S.C."/>
            <person name="Liu Z.J."/>
        </authorList>
    </citation>
    <scope>NUCLEOTIDE SEQUENCE [LARGE SCALE GENOMIC DNA]</scope>
    <source>
        <strain evidence="8">Lindl</strain>
    </source>
</reference>
<dbReference type="Proteomes" id="UP000775213">
    <property type="component" value="Unassembled WGS sequence"/>
</dbReference>
<dbReference type="GO" id="GO:0005634">
    <property type="term" value="C:nucleus"/>
    <property type="evidence" value="ECO:0007669"/>
    <property type="project" value="UniProtKB-SubCell"/>
</dbReference>
<dbReference type="PANTHER" id="PTHR31221:SF193">
    <property type="entry name" value="WRKY TRANSCRIPTION FACTOR PROTEIN 1-RELATED"/>
    <property type="match status" value="1"/>
</dbReference>
<feature type="domain" description="WRKY" evidence="7">
    <location>
        <begin position="78"/>
        <end position="114"/>
    </location>
</feature>
<dbReference type="InterPro" id="IPR044810">
    <property type="entry name" value="WRKY_plant"/>
</dbReference>
<dbReference type="SUPFAM" id="SSF118290">
    <property type="entry name" value="WRKY DNA-binding domain"/>
    <property type="match status" value="1"/>
</dbReference>
<keyword evidence="4" id="KW-0804">Transcription</keyword>
<evidence type="ECO:0000256" key="6">
    <source>
        <dbReference type="SAM" id="MobiDB-lite"/>
    </source>
</evidence>
<evidence type="ECO:0000259" key="7">
    <source>
        <dbReference type="PROSITE" id="PS50811"/>
    </source>
</evidence>